<evidence type="ECO:0000313" key="1">
    <source>
        <dbReference type="EnsemblMetazoa" id="AMIN014719-PA"/>
    </source>
</evidence>
<proteinExistence type="predicted"/>
<dbReference type="EnsemblMetazoa" id="AMIN014719-RA">
    <property type="protein sequence ID" value="AMIN014719-PA"/>
    <property type="gene ID" value="AMIN014719"/>
</dbReference>
<accession>A0A182WPY2</accession>
<reference evidence="2" key="1">
    <citation type="submission" date="2013-03" db="EMBL/GenBank/DDBJ databases">
        <title>The Genome Sequence of Anopheles minimus MINIMUS1.</title>
        <authorList>
            <consortium name="The Broad Institute Genomics Platform"/>
            <person name="Neafsey D.E."/>
            <person name="Walton C."/>
            <person name="Walker B."/>
            <person name="Young S.K."/>
            <person name="Zeng Q."/>
            <person name="Gargeya S."/>
            <person name="Fitzgerald M."/>
            <person name="Haas B."/>
            <person name="Abouelleil A."/>
            <person name="Allen A.W."/>
            <person name="Alvarado L."/>
            <person name="Arachchi H.M."/>
            <person name="Berlin A.M."/>
            <person name="Chapman S.B."/>
            <person name="Gainer-Dewar J."/>
            <person name="Goldberg J."/>
            <person name="Griggs A."/>
            <person name="Gujja S."/>
            <person name="Hansen M."/>
            <person name="Howarth C."/>
            <person name="Imamovic A."/>
            <person name="Ireland A."/>
            <person name="Larimer J."/>
            <person name="McCowan C."/>
            <person name="Murphy C."/>
            <person name="Pearson M."/>
            <person name="Poon T.W."/>
            <person name="Priest M."/>
            <person name="Roberts A."/>
            <person name="Saif S."/>
            <person name="Shea T."/>
            <person name="Sisk P."/>
            <person name="Sykes S."/>
            <person name="Wortman J."/>
            <person name="Nusbaum C."/>
            <person name="Birren B."/>
        </authorList>
    </citation>
    <scope>NUCLEOTIDE SEQUENCE [LARGE SCALE GENOMIC DNA]</scope>
    <source>
        <strain evidence="2">MINIMUS1</strain>
    </source>
</reference>
<name>A0A182WPY2_9DIPT</name>
<organism evidence="1 2">
    <name type="scientific">Anopheles minimus</name>
    <dbReference type="NCBI Taxonomy" id="112268"/>
    <lineage>
        <taxon>Eukaryota</taxon>
        <taxon>Metazoa</taxon>
        <taxon>Ecdysozoa</taxon>
        <taxon>Arthropoda</taxon>
        <taxon>Hexapoda</taxon>
        <taxon>Insecta</taxon>
        <taxon>Pterygota</taxon>
        <taxon>Neoptera</taxon>
        <taxon>Endopterygota</taxon>
        <taxon>Diptera</taxon>
        <taxon>Nematocera</taxon>
        <taxon>Culicoidea</taxon>
        <taxon>Culicidae</taxon>
        <taxon>Anophelinae</taxon>
        <taxon>Anopheles</taxon>
    </lineage>
</organism>
<keyword evidence="2" id="KW-1185">Reference proteome</keyword>
<dbReference type="Proteomes" id="UP000075920">
    <property type="component" value="Unassembled WGS sequence"/>
</dbReference>
<reference evidence="1" key="2">
    <citation type="submission" date="2020-05" db="UniProtKB">
        <authorList>
            <consortium name="EnsemblMetazoa"/>
        </authorList>
    </citation>
    <scope>IDENTIFICATION</scope>
    <source>
        <strain evidence="1">MINIMUS1</strain>
    </source>
</reference>
<dbReference type="VEuPathDB" id="VectorBase:AMIN014719"/>
<evidence type="ECO:0000313" key="2">
    <source>
        <dbReference type="Proteomes" id="UP000075920"/>
    </source>
</evidence>
<sequence>MKWWWTRDCCWNGLLSEV</sequence>
<protein>
    <submittedName>
        <fullName evidence="1">Uncharacterized protein</fullName>
    </submittedName>
</protein>
<dbReference type="AlphaFoldDB" id="A0A182WPY2"/>